<feature type="region of interest" description="Disordered" evidence="1">
    <location>
        <begin position="1"/>
        <end position="22"/>
    </location>
</feature>
<evidence type="ECO:0000313" key="2">
    <source>
        <dbReference type="EMBL" id="CAJ0595388.1"/>
    </source>
</evidence>
<accession>A0AA36GNN9</accession>
<comment type="caution">
    <text evidence="2">The sequence shown here is derived from an EMBL/GenBank/DDBJ whole genome shotgun (WGS) entry which is preliminary data.</text>
</comment>
<sequence>MLLIAPVGAGESGPEAEEPAQARVGESALEVKVGDGVDRCKEGEDKDLNVLLGSAFHDRYGHTWNCNRSHAAEAHNLLQEVLANGFEPVNQAESVISLRNEKKDQKSVDKDYADYLSLYWLDRLNEILRNETTKRKTSVFPVPFGCATTFTDSDYEYTEVEVTMDRLRAAWPRATEAELLKMFNEANKPVNESELSSGEDSTEAQSGPSRLTVCVLL</sequence>
<protein>
    <submittedName>
        <fullName evidence="2">Uncharacterized protein</fullName>
    </submittedName>
</protein>
<dbReference type="Proteomes" id="UP001176961">
    <property type="component" value="Unassembled WGS sequence"/>
</dbReference>
<evidence type="ECO:0000256" key="1">
    <source>
        <dbReference type="SAM" id="MobiDB-lite"/>
    </source>
</evidence>
<evidence type="ECO:0000313" key="3">
    <source>
        <dbReference type="Proteomes" id="UP001176961"/>
    </source>
</evidence>
<keyword evidence="3" id="KW-1185">Reference proteome</keyword>
<dbReference type="AlphaFoldDB" id="A0AA36GNN9"/>
<proteinExistence type="predicted"/>
<dbReference type="EMBL" id="CATQJL010000112">
    <property type="protein sequence ID" value="CAJ0595388.1"/>
    <property type="molecule type" value="Genomic_DNA"/>
</dbReference>
<reference evidence="2" key="1">
    <citation type="submission" date="2023-07" db="EMBL/GenBank/DDBJ databases">
        <authorList>
            <consortium name="CYATHOMIX"/>
        </authorList>
    </citation>
    <scope>NUCLEOTIDE SEQUENCE</scope>
    <source>
        <strain evidence="2">N/A</strain>
    </source>
</reference>
<gene>
    <name evidence="2" type="ORF">CYNAS_LOCUS7371</name>
</gene>
<name>A0AA36GNN9_CYLNA</name>
<feature type="compositionally biased region" description="Low complexity" evidence="1">
    <location>
        <begin position="1"/>
        <end position="13"/>
    </location>
</feature>
<organism evidence="2 3">
    <name type="scientific">Cylicocyclus nassatus</name>
    <name type="common">Nematode worm</name>
    <dbReference type="NCBI Taxonomy" id="53992"/>
    <lineage>
        <taxon>Eukaryota</taxon>
        <taxon>Metazoa</taxon>
        <taxon>Ecdysozoa</taxon>
        <taxon>Nematoda</taxon>
        <taxon>Chromadorea</taxon>
        <taxon>Rhabditida</taxon>
        <taxon>Rhabditina</taxon>
        <taxon>Rhabditomorpha</taxon>
        <taxon>Strongyloidea</taxon>
        <taxon>Strongylidae</taxon>
        <taxon>Cylicocyclus</taxon>
    </lineage>
</organism>